<protein>
    <submittedName>
        <fullName evidence="1">Uncharacterized protein</fullName>
    </submittedName>
</protein>
<reference evidence="1 2" key="1">
    <citation type="submission" date="2017-07" db="EMBL/GenBank/DDBJ databases">
        <title>Recovery of genomes from metagenomes via a dereplication, aggregation, and scoring strategy.</title>
        <authorList>
            <person name="Sieber C.M."/>
            <person name="Probst A.J."/>
            <person name="Sharrar A."/>
            <person name="Thomas B.C."/>
            <person name="Hess M."/>
            <person name="Tringe S.G."/>
            <person name="Banfield J.F."/>
        </authorList>
    </citation>
    <scope>NUCLEOTIDE SEQUENCE [LARGE SCALE GENOMIC DNA]</scope>
    <source>
        <strain evidence="1">JGI_Cruoil_03_44_89</strain>
    </source>
</reference>
<dbReference type="Pfam" id="PF13563">
    <property type="entry name" value="2_5_RNA_ligase2"/>
    <property type="match status" value="1"/>
</dbReference>
<dbReference type="Proteomes" id="UP000215215">
    <property type="component" value="Unassembled WGS sequence"/>
</dbReference>
<sequence length="144" mass="16591">GIVDPHFTIVFPTFGIEQNDFVAEVEEKSKKISKFDFTIRCALMNNDRLSDYYHIFLSPDEGNSNIDKMHDILYSGKLRKTLRLDIDFFSHIAIGSTKNEDKCKELVDYVNNSNITINGSINSLNIISYGDKKIENIKEIRLCY</sequence>
<dbReference type="Gene3D" id="3.90.1140.10">
    <property type="entry name" value="Cyclic phosphodiesterase"/>
    <property type="match status" value="1"/>
</dbReference>
<feature type="non-terminal residue" evidence="1">
    <location>
        <position position="1"/>
    </location>
</feature>
<accession>A0A235BXW8</accession>
<evidence type="ECO:0000313" key="1">
    <source>
        <dbReference type="EMBL" id="OYD17188.1"/>
    </source>
</evidence>
<evidence type="ECO:0000313" key="2">
    <source>
        <dbReference type="Proteomes" id="UP000215215"/>
    </source>
</evidence>
<organism evidence="1 2">
    <name type="scientific">candidate division WOR-3 bacterium JGI_Cruoil_03_44_89</name>
    <dbReference type="NCBI Taxonomy" id="1973748"/>
    <lineage>
        <taxon>Bacteria</taxon>
        <taxon>Bacteria division WOR-3</taxon>
    </lineage>
</organism>
<name>A0A235BXW8_UNCW3</name>
<proteinExistence type="predicted"/>
<dbReference type="AlphaFoldDB" id="A0A235BXW8"/>
<gene>
    <name evidence="1" type="ORF">CH333_01625</name>
</gene>
<comment type="caution">
    <text evidence="1">The sequence shown here is derived from an EMBL/GenBank/DDBJ whole genome shotgun (WGS) entry which is preliminary data.</text>
</comment>
<dbReference type="EMBL" id="NOZQ01000029">
    <property type="protein sequence ID" value="OYD17188.1"/>
    <property type="molecule type" value="Genomic_DNA"/>
</dbReference>